<protein>
    <submittedName>
        <fullName evidence="1">(African queen) hypothetical protein</fullName>
    </submittedName>
</protein>
<sequence length="250" mass="27370">MAAVVVCRVAATRGRGRVRVLAPPCTPTLSLRCVRGSWSSLKTLKFSITAQSTRSSVRGGRSLGLSLGVCRLLSRDRVSRTCCADGSRARSELSVERGTPLSTRFAPRPVRGECECEWRGRRGPALSPALRTHARDHTHTHTHTPHTYTHTRHTSTPSHVTPTLHYVFFRVPTLAIYVEKSRQIPFRLETVSSVKCLVSRWCVCCVMSTPAKSSLSMRDRCRGGVVSVSCGSRGDVTTIVPTGRDRGTAA</sequence>
<keyword evidence="2" id="KW-1185">Reference proteome</keyword>
<organism evidence="1 2">
    <name type="scientific">Danaus chrysippus</name>
    <name type="common">African queen</name>
    <dbReference type="NCBI Taxonomy" id="151541"/>
    <lineage>
        <taxon>Eukaryota</taxon>
        <taxon>Metazoa</taxon>
        <taxon>Ecdysozoa</taxon>
        <taxon>Arthropoda</taxon>
        <taxon>Hexapoda</taxon>
        <taxon>Insecta</taxon>
        <taxon>Pterygota</taxon>
        <taxon>Neoptera</taxon>
        <taxon>Endopterygota</taxon>
        <taxon>Lepidoptera</taxon>
        <taxon>Glossata</taxon>
        <taxon>Ditrysia</taxon>
        <taxon>Papilionoidea</taxon>
        <taxon>Nymphalidae</taxon>
        <taxon>Danainae</taxon>
        <taxon>Danaini</taxon>
        <taxon>Danaina</taxon>
        <taxon>Danaus</taxon>
        <taxon>Anosia</taxon>
    </lineage>
</organism>
<dbReference type="Proteomes" id="UP000789524">
    <property type="component" value="Unassembled WGS sequence"/>
</dbReference>
<dbReference type="EMBL" id="CAKASE010000051">
    <property type="protein sequence ID" value="CAG9564526.1"/>
    <property type="molecule type" value="Genomic_DNA"/>
</dbReference>
<evidence type="ECO:0000313" key="1">
    <source>
        <dbReference type="EMBL" id="CAG9564526.1"/>
    </source>
</evidence>
<proteinExistence type="predicted"/>
<comment type="caution">
    <text evidence="1">The sequence shown here is derived from an EMBL/GenBank/DDBJ whole genome shotgun (WGS) entry which is preliminary data.</text>
</comment>
<gene>
    <name evidence="1" type="ORF">DCHRY22_LOCUS5510</name>
</gene>
<dbReference type="AlphaFoldDB" id="A0A8J2QSR3"/>
<accession>A0A8J2QSR3</accession>
<reference evidence="1" key="1">
    <citation type="submission" date="2021-09" db="EMBL/GenBank/DDBJ databases">
        <authorList>
            <person name="Martin H S."/>
        </authorList>
    </citation>
    <scope>NUCLEOTIDE SEQUENCE</scope>
</reference>
<name>A0A8J2QSR3_9NEOP</name>
<evidence type="ECO:0000313" key="2">
    <source>
        <dbReference type="Proteomes" id="UP000789524"/>
    </source>
</evidence>